<accession>A0A6A4RAS0</accession>
<proteinExistence type="inferred from homology"/>
<organism evidence="3 4">
    <name type="scientific">Parasedimentitalea maritima</name>
    <dbReference type="NCBI Taxonomy" id="2578117"/>
    <lineage>
        <taxon>Bacteria</taxon>
        <taxon>Pseudomonadati</taxon>
        <taxon>Pseudomonadota</taxon>
        <taxon>Alphaproteobacteria</taxon>
        <taxon>Rhodobacterales</taxon>
        <taxon>Paracoccaceae</taxon>
        <taxon>Parasedimentitalea</taxon>
    </lineage>
</organism>
<sequence length="451" mass="50262">MRSLHRPSIQRKSQFRRTRILLRMEYIMFYKVSATALALSLSGLAAEAKVTITCLTNAGHLTRQHEPLMKEFNAMQDEIEVVYAAPAKNYGDTHLRLFRGSATNTLPDCAFEAYNQLPSLARALAERGQIVNLDEMMAAEGSDFKDGNYTDQMLNLGRVDGVQYGMPFNASVIQWYYNADLFRQAGLDPDKFPTDWDGFFDATQKIDALGDDIDPMFMWLINGDDWGFQTLILQQGGQMMSDDGQSIAFNENDYHIEAMKMARRLVVEGGARTDQDRATQFTAFTEGRMGMWGLSPAGARSAAERVGDAFELRSAPFTVWNDADGKLPTGGNAAIITASDPEKQAAAWEYIKFLTGARGQQVTAEITGYLPTNKGTLGTDYMGEFYAQNPYYATPIKQYDRAGPWSGYPGTQSEKIWRDQASTIRAVMEGEVTPEEGAAKLVEIAEKLMKR</sequence>
<dbReference type="AlphaFoldDB" id="A0A6A4RAS0"/>
<dbReference type="InterPro" id="IPR050490">
    <property type="entry name" value="Bact_solute-bd_prot1"/>
</dbReference>
<dbReference type="InterPro" id="IPR006059">
    <property type="entry name" value="SBP"/>
</dbReference>
<dbReference type="CDD" id="cd14748">
    <property type="entry name" value="PBP2_UgpB"/>
    <property type="match status" value="1"/>
</dbReference>
<dbReference type="Pfam" id="PF13416">
    <property type="entry name" value="SBP_bac_8"/>
    <property type="match status" value="1"/>
</dbReference>
<dbReference type="EMBL" id="WSFO01000007">
    <property type="protein sequence ID" value="KAE9629332.1"/>
    <property type="molecule type" value="Genomic_DNA"/>
</dbReference>
<dbReference type="PANTHER" id="PTHR43649:SF12">
    <property type="entry name" value="DIACETYLCHITOBIOSE BINDING PROTEIN DASA"/>
    <property type="match status" value="1"/>
</dbReference>
<evidence type="ECO:0000256" key="2">
    <source>
        <dbReference type="ARBA" id="ARBA00008520"/>
    </source>
</evidence>
<dbReference type="Proteomes" id="UP000441586">
    <property type="component" value="Unassembled WGS sequence"/>
</dbReference>
<dbReference type="SUPFAM" id="SSF53850">
    <property type="entry name" value="Periplasmic binding protein-like II"/>
    <property type="match status" value="1"/>
</dbReference>
<protein>
    <submittedName>
        <fullName evidence="3">Extracellular solute-binding protein</fullName>
    </submittedName>
</protein>
<comment type="subcellular location">
    <subcellularLocation>
        <location evidence="1">Periplasm</location>
    </subcellularLocation>
</comment>
<evidence type="ECO:0000313" key="3">
    <source>
        <dbReference type="EMBL" id="KAE9629332.1"/>
    </source>
</evidence>
<gene>
    <name evidence="3" type="ORF">GP644_13025</name>
</gene>
<dbReference type="GO" id="GO:0042597">
    <property type="term" value="C:periplasmic space"/>
    <property type="evidence" value="ECO:0007669"/>
    <property type="project" value="UniProtKB-SubCell"/>
</dbReference>
<comment type="caution">
    <text evidence="3">The sequence shown here is derived from an EMBL/GenBank/DDBJ whole genome shotgun (WGS) entry which is preliminary data.</text>
</comment>
<evidence type="ECO:0000313" key="4">
    <source>
        <dbReference type="Proteomes" id="UP000441586"/>
    </source>
</evidence>
<dbReference type="PANTHER" id="PTHR43649">
    <property type="entry name" value="ARABINOSE-BINDING PROTEIN-RELATED"/>
    <property type="match status" value="1"/>
</dbReference>
<comment type="similarity">
    <text evidence="2">Belongs to the bacterial solute-binding protein 1 family.</text>
</comment>
<evidence type="ECO:0000256" key="1">
    <source>
        <dbReference type="ARBA" id="ARBA00004418"/>
    </source>
</evidence>
<dbReference type="Gene3D" id="3.40.190.10">
    <property type="entry name" value="Periplasmic binding protein-like II"/>
    <property type="match status" value="2"/>
</dbReference>
<reference evidence="3 4" key="1">
    <citation type="submission" date="2019-12" db="EMBL/GenBank/DDBJ databases">
        <authorList>
            <person name="Zhang Y.-J."/>
        </authorList>
    </citation>
    <scope>NUCLEOTIDE SEQUENCE [LARGE SCALE GENOMIC DNA]</scope>
    <source>
        <strain evidence="3 4">H18S-6</strain>
    </source>
</reference>
<name>A0A6A4RAS0_9RHOB</name>